<evidence type="ECO:0000259" key="1">
    <source>
        <dbReference type="PROSITE" id="PS51340"/>
    </source>
</evidence>
<keyword evidence="3" id="KW-1185">Reference proteome</keyword>
<protein>
    <submittedName>
        <fullName evidence="2">MOSC domain-containing protein</fullName>
    </submittedName>
</protein>
<sequence length="185" mass="19427">MDARSENDTREGVVAALFTAPESGAPPIERETVEVVDGGIEGDRYRRGSGHFQLDACAVTLVADEAIDAVRGETGIDVSDGRHRRNVVVRGFGTGMDGLLDASVRVGDALLRPTRRRPPCAHVEAVAGEAGLATALRNRGGLCCDVLEPGAVAVGDAVTIERADPRRAGEAIAERLRDRSTDSGV</sequence>
<dbReference type="RefSeq" id="WP_122105899.1">
    <property type="nucleotide sequence ID" value="NZ_JBHSKV010000021.1"/>
</dbReference>
<dbReference type="SUPFAM" id="SSF50800">
    <property type="entry name" value="PK beta-barrel domain-like"/>
    <property type="match status" value="1"/>
</dbReference>
<dbReference type="Gene3D" id="2.40.33.20">
    <property type="entry name" value="PK beta-barrel domain-like"/>
    <property type="match status" value="1"/>
</dbReference>
<evidence type="ECO:0000313" key="3">
    <source>
        <dbReference type="Proteomes" id="UP001596145"/>
    </source>
</evidence>
<feature type="domain" description="MOSC" evidence="1">
    <location>
        <begin position="25"/>
        <end position="161"/>
    </location>
</feature>
<dbReference type="AlphaFoldDB" id="A0ABD5QV83"/>
<gene>
    <name evidence="2" type="ORF">ACFPJA_15055</name>
</gene>
<dbReference type="PROSITE" id="PS51340">
    <property type="entry name" value="MOSC"/>
    <property type="match status" value="1"/>
</dbReference>
<accession>A0ABD5QV83</accession>
<proteinExistence type="predicted"/>
<dbReference type="InterPro" id="IPR005302">
    <property type="entry name" value="MoCF_Sase_C"/>
</dbReference>
<reference evidence="2 3" key="1">
    <citation type="journal article" date="2019" name="Int. J. Syst. Evol. Microbiol.">
        <title>The Global Catalogue of Microorganisms (GCM) 10K type strain sequencing project: providing services to taxonomists for standard genome sequencing and annotation.</title>
        <authorList>
            <consortium name="The Broad Institute Genomics Platform"/>
            <consortium name="The Broad Institute Genome Sequencing Center for Infectious Disease"/>
            <person name="Wu L."/>
            <person name="Ma J."/>
        </authorList>
    </citation>
    <scope>NUCLEOTIDE SEQUENCE [LARGE SCALE GENOMIC DNA]</scope>
    <source>
        <strain evidence="2 3">CGMCC 1.16026</strain>
    </source>
</reference>
<name>A0ABD5QV83_9EURY</name>
<dbReference type="PANTHER" id="PTHR36930:SF1">
    <property type="entry name" value="MOSC DOMAIN-CONTAINING PROTEIN"/>
    <property type="match status" value="1"/>
</dbReference>
<dbReference type="Proteomes" id="UP001596145">
    <property type="component" value="Unassembled WGS sequence"/>
</dbReference>
<evidence type="ECO:0000313" key="2">
    <source>
        <dbReference type="EMBL" id="MFC5136031.1"/>
    </source>
</evidence>
<dbReference type="PANTHER" id="PTHR36930">
    <property type="entry name" value="METAL-SULFUR CLUSTER BIOSYNTHESIS PROTEINS YUAD-RELATED"/>
    <property type="match status" value="1"/>
</dbReference>
<dbReference type="InterPro" id="IPR052716">
    <property type="entry name" value="MOSC_domain"/>
</dbReference>
<dbReference type="Pfam" id="PF03473">
    <property type="entry name" value="MOSC"/>
    <property type="match status" value="1"/>
</dbReference>
<comment type="caution">
    <text evidence="2">The sequence shown here is derived from an EMBL/GenBank/DDBJ whole genome shotgun (WGS) entry which is preliminary data.</text>
</comment>
<dbReference type="InterPro" id="IPR011037">
    <property type="entry name" value="Pyrv_Knase-like_insert_dom_sf"/>
</dbReference>
<organism evidence="2 3">
    <name type="scientific">Halorubrum glutamatedens</name>
    <dbReference type="NCBI Taxonomy" id="2707018"/>
    <lineage>
        <taxon>Archaea</taxon>
        <taxon>Methanobacteriati</taxon>
        <taxon>Methanobacteriota</taxon>
        <taxon>Stenosarchaea group</taxon>
        <taxon>Halobacteria</taxon>
        <taxon>Halobacteriales</taxon>
        <taxon>Haloferacaceae</taxon>
        <taxon>Halorubrum</taxon>
    </lineage>
</organism>
<dbReference type="EMBL" id="JBHSKV010000021">
    <property type="protein sequence ID" value="MFC5136031.1"/>
    <property type="molecule type" value="Genomic_DNA"/>
</dbReference>